<dbReference type="InterPro" id="IPR033882">
    <property type="entry name" value="DDI1_N"/>
</dbReference>
<dbReference type="Gene3D" id="3.10.20.90">
    <property type="entry name" value="Phosphatidylinositol 3-kinase Catalytic Subunit, Chain A, domain 1"/>
    <property type="match status" value="1"/>
</dbReference>
<evidence type="ECO:0000256" key="3">
    <source>
        <dbReference type="ARBA" id="ARBA00022750"/>
    </source>
</evidence>
<proteinExistence type="inferred from homology"/>
<name>A0A1S3DLD7_DIACI</name>
<dbReference type="GO" id="GO:0006508">
    <property type="term" value="P:proteolysis"/>
    <property type="evidence" value="ECO:0007669"/>
    <property type="project" value="UniProtKB-KW"/>
</dbReference>
<dbReference type="PROSITE" id="PS50053">
    <property type="entry name" value="UBIQUITIN_2"/>
    <property type="match status" value="1"/>
</dbReference>
<evidence type="ECO:0000256" key="2">
    <source>
        <dbReference type="ARBA" id="ARBA00022670"/>
    </source>
</evidence>
<dbReference type="OMA" id="HIGGDHY"/>
<organism evidence="6 7">
    <name type="scientific">Diaphorina citri</name>
    <name type="common">Asian citrus psyllid</name>
    <dbReference type="NCBI Taxonomy" id="121845"/>
    <lineage>
        <taxon>Eukaryota</taxon>
        <taxon>Metazoa</taxon>
        <taxon>Ecdysozoa</taxon>
        <taxon>Arthropoda</taxon>
        <taxon>Hexapoda</taxon>
        <taxon>Insecta</taxon>
        <taxon>Pterygota</taxon>
        <taxon>Neoptera</taxon>
        <taxon>Paraneoptera</taxon>
        <taxon>Hemiptera</taxon>
        <taxon>Sternorrhyncha</taxon>
        <taxon>Psylloidea</taxon>
        <taxon>Psyllidae</taxon>
        <taxon>Diaphorininae</taxon>
        <taxon>Diaphorina</taxon>
    </lineage>
</organism>
<keyword evidence="3" id="KW-0064">Aspartyl protease</keyword>
<dbReference type="PaxDb" id="121845-A0A1S3DLD7"/>
<dbReference type="SUPFAM" id="SSF54236">
    <property type="entry name" value="Ubiquitin-like"/>
    <property type="match status" value="1"/>
</dbReference>
<dbReference type="STRING" id="121845.A0A1S3DLD7"/>
<dbReference type="GeneID" id="103520054"/>
<dbReference type="CDD" id="cd01796">
    <property type="entry name" value="Ubl_Ddi1_like"/>
    <property type="match status" value="1"/>
</dbReference>
<dbReference type="Pfam" id="PF00240">
    <property type="entry name" value="ubiquitin"/>
    <property type="match status" value="1"/>
</dbReference>
<feature type="domain" description="Ubiquitin-like" evidence="5">
    <location>
        <begin position="1"/>
        <end position="70"/>
    </location>
</feature>
<evidence type="ECO:0000313" key="6">
    <source>
        <dbReference type="Proteomes" id="UP000079169"/>
    </source>
</evidence>
<dbReference type="InterPro" id="IPR029071">
    <property type="entry name" value="Ubiquitin-like_domsf"/>
</dbReference>
<gene>
    <name evidence="7" type="primary">LOC103520054</name>
</gene>
<evidence type="ECO:0000259" key="5">
    <source>
        <dbReference type="PROSITE" id="PS50053"/>
    </source>
</evidence>
<dbReference type="InterPro" id="IPR000626">
    <property type="entry name" value="Ubiquitin-like_dom"/>
</dbReference>
<comment type="similarity">
    <text evidence="1">Belongs to the DDI1 family.</text>
</comment>
<dbReference type="KEGG" id="dci:103520054"/>
<dbReference type="GO" id="GO:0004190">
    <property type="term" value="F:aspartic-type endopeptidase activity"/>
    <property type="evidence" value="ECO:0007669"/>
    <property type="project" value="UniProtKB-KW"/>
</dbReference>
<keyword evidence="2" id="KW-0645">Protease</keyword>
<dbReference type="Proteomes" id="UP000079169">
    <property type="component" value="Unplaced"/>
</dbReference>
<protein>
    <submittedName>
        <fullName evidence="7">Protein DDI1 homolog 1-like</fullName>
    </submittedName>
</protein>
<dbReference type="PANTHER" id="PTHR15397">
    <property type="entry name" value="SODIUM-GLUCOSE COTRANSPORTER REGULATORY PROTEIN -RELATED"/>
    <property type="match status" value="1"/>
</dbReference>
<sequence>MRVTVTTLNDNIFTLDVSPDLELENFKIFCQLESGFPAQEILILHNGKILVENKKSLRQNGVREGDVVVIQHIGGDHYT</sequence>
<evidence type="ECO:0000313" key="7">
    <source>
        <dbReference type="RefSeq" id="XP_008483370.1"/>
    </source>
</evidence>
<dbReference type="AlphaFoldDB" id="A0A1S3DLD7"/>
<keyword evidence="6" id="KW-1185">Reference proteome</keyword>
<accession>A0A1S3DLD7</accession>
<keyword evidence="4" id="KW-0378">Hydrolase</keyword>
<dbReference type="RefSeq" id="XP_008483370.1">
    <property type="nucleotide sequence ID" value="XM_008485148.1"/>
</dbReference>
<evidence type="ECO:0000256" key="1">
    <source>
        <dbReference type="ARBA" id="ARBA00009136"/>
    </source>
</evidence>
<evidence type="ECO:0000256" key="4">
    <source>
        <dbReference type="ARBA" id="ARBA00022801"/>
    </source>
</evidence>
<dbReference type="PANTHER" id="PTHR15397:SF3">
    <property type="entry name" value="DNA DAMAGE INDUCIBLE 1 HOMOLOG 2"/>
    <property type="match status" value="1"/>
</dbReference>
<reference evidence="7" key="1">
    <citation type="submission" date="2025-08" db="UniProtKB">
        <authorList>
            <consortium name="RefSeq"/>
        </authorList>
    </citation>
    <scope>IDENTIFICATION</scope>
</reference>